<keyword evidence="1" id="KW-0472">Membrane</keyword>
<accession>A0AAN9VM38</accession>
<feature type="transmembrane region" description="Helical" evidence="1">
    <location>
        <begin position="474"/>
        <end position="495"/>
    </location>
</feature>
<feature type="transmembrane region" description="Helical" evidence="1">
    <location>
        <begin position="87"/>
        <end position="111"/>
    </location>
</feature>
<feature type="transmembrane region" description="Helical" evidence="1">
    <location>
        <begin position="375"/>
        <end position="395"/>
    </location>
</feature>
<feature type="transmembrane region" description="Helical" evidence="1">
    <location>
        <begin position="222"/>
        <end position="241"/>
    </location>
</feature>
<sequence length="626" mass="71310">MQCDYIAEGEAPFSTAFSVLKIVTRLPHHLSTITSVVHLGVCLPDVCSNHDIKTLTELVMNNGTLKFGELINIRSPHNPYLFWKDPVFWILVGVSIFIFSMLALGTAYDFYLLQRKEDFAKNNSFECNTGNSNGKINQQSGRITTIQTLDQLCNNNIVKTVHIDNSPSKMEKHCPVLETFHLDMSRLLRGMILSFSVRLNLKTICDRGVGSDTIPIIHGLRFLSMIWVVLGHSCIVAFKYSDNMTYREIMENNFIFQIITNAPYSVDTFFFISGLLVSFLYFRTVTKVDINSVTKTTGFKSGFMQFLGFLGYRYLRLTVPYMFVLGCVQICMKWFQYNSVFEPPTLDHINCPEYWWRNALYINTLFPVQDMCMLWSWYLADDTQFYVLGSILLILATSHFRFAVAITATFLASSWCTTAFVAFSNEHMPSLDDPFALFDKIYDKPWTRLGPYLIGMCVGWYLCKKNCTIRMSKIMAATGWVVSISLLFYLIFGLFKQELHPIIAAIYSSLSHSLWALGLSWIVIACCTGYGGYVNKLLSMSILYPFSRVTYCAYLVHPIIIRVIPMTSDAPLHLTKETVAMLFLGELVASYIVAFVVSLAFEAPMVALLKVINPIRKDEPKKNDIK</sequence>
<proteinExistence type="predicted"/>
<dbReference type="InterPro" id="IPR002656">
    <property type="entry name" value="Acyl_transf_3_dom"/>
</dbReference>
<keyword evidence="4" id="KW-1185">Reference proteome</keyword>
<evidence type="ECO:0000313" key="4">
    <source>
        <dbReference type="Proteomes" id="UP001378592"/>
    </source>
</evidence>
<dbReference type="AlphaFoldDB" id="A0AAN9VM38"/>
<name>A0AAN9VM38_9ORTH</name>
<feature type="transmembrane region" description="Helical" evidence="1">
    <location>
        <begin position="402"/>
        <end position="425"/>
    </location>
</feature>
<dbReference type="GO" id="GO:0016747">
    <property type="term" value="F:acyltransferase activity, transferring groups other than amino-acyl groups"/>
    <property type="evidence" value="ECO:0007669"/>
    <property type="project" value="InterPro"/>
</dbReference>
<feature type="domain" description="Acyltransferase 3" evidence="2">
    <location>
        <begin position="217"/>
        <end position="601"/>
    </location>
</feature>
<dbReference type="Pfam" id="PF01757">
    <property type="entry name" value="Acyl_transf_3"/>
    <property type="match status" value="1"/>
</dbReference>
<dbReference type="PANTHER" id="PTHR11161:SF72">
    <property type="entry name" value="FI21449P1"/>
    <property type="match status" value="1"/>
</dbReference>
<feature type="transmembrane region" description="Helical" evidence="1">
    <location>
        <begin position="515"/>
        <end position="534"/>
    </location>
</feature>
<gene>
    <name evidence="3" type="ORF">R5R35_008974</name>
</gene>
<feature type="transmembrane region" description="Helical" evidence="1">
    <location>
        <begin position="314"/>
        <end position="335"/>
    </location>
</feature>
<dbReference type="InterPro" id="IPR052728">
    <property type="entry name" value="O2_lipid_transport_reg"/>
</dbReference>
<dbReference type="Proteomes" id="UP001378592">
    <property type="component" value="Unassembled WGS sequence"/>
</dbReference>
<evidence type="ECO:0000256" key="1">
    <source>
        <dbReference type="SAM" id="Phobius"/>
    </source>
</evidence>
<feature type="transmembrane region" description="Helical" evidence="1">
    <location>
        <begin position="261"/>
        <end position="282"/>
    </location>
</feature>
<protein>
    <recommendedName>
        <fullName evidence="2">Acyltransferase 3 domain-containing protein</fullName>
    </recommendedName>
</protein>
<comment type="caution">
    <text evidence="3">The sequence shown here is derived from an EMBL/GenBank/DDBJ whole genome shotgun (WGS) entry which is preliminary data.</text>
</comment>
<feature type="transmembrane region" description="Helical" evidence="1">
    <location>
        <begin position="546"/>
        <end position="568"/>
    </location>
</feature>
<feature type="transmembrane region" description="Helical" evidence="1">
    <location>
        <begin position="445"/>
        <end position="462"/>
    </location>
</feature>
<feature type="transmembrane region" description="Helical" evidence="1">
    <location>
        <begin position="588"/>
        <end position="612"/>
    </location>
</feature>
<keyword evidence="1" id="KW-1133">Transmembrane helix</keyword>
<keyword evidence="1" id="KW-0812">Transmembrane</keyword>
<evidence type="ECO:0000313" key="3">
    <source>
        <dbReference type="EMBL" id="KAK7866453.1"/>
    </source>
</evidence>
<dbReference type="EMBL" id="JAZDUA010000147">
    <property type="protein sequence ID" value="KAK7866453.1"/>
    <property type="molecule type" value="Genomic_DNA"/>
</dbReference>
<dbReference type="PANTHER" id="PTHR11161">
    <property type="entry name" value="O-ACYLTRANSFERASE"/>
    <property type="match status" value="1"/>
</dbReference>
<evidence type="ECO:0000259" key="2">
    <source>
        <dbReference type="Pfam" id="PF01757"/>
    </source>
</evidence>
<reference evidence="3 4" key="1">
    <citation type="submission" date="2024-03" db="EMBL/GenBank/DDBJ databases">
        <title>The genome assembly and annotation of the cricket Gryllus longicercus Weissman &amp; Gray.</title>
        <authorList>
            <person name="Szrajer S."/>
            <person name="Gray D."/>
            <person name="Ylla G."/>
        </authorList>
    </citation>
    <scope>NUCLEOTIDE SEQUENCE [LARGE SCALE GENOMIC DNA]</scope>
    <source>
        <strain evidence="3">DAG 2021-001</strain>
        <tissue evidence="3">Whole body minus gut</tissue>
    </source>
</reference>
<organism evidence="3 4">
    <name type="scientific">Gryllus longicercus</name>
    <dbReference type="NCBI Taxonomy" id="2509291"/>
    <lineage>
        <taxon>Eukaryota</taxon>
        <taxon>Metazoa</taxon>
        <taxon>Ecdysozoa</taxon>
        <taxon>Arthropoda</taxon>
        <taxon>Hexapoda</taxon>
        <taxon>Insecta</taxon>
        <taxon>Pterygota</taxon>
        <taxon>Neoptera</taxon>
        <taxon>Polyneoptera</taxon>
        <taxon>Orthoptera</taxon>
        <taxon>Ensifera</taxon>
        <taxon>Gryllidea</taxon>
        <taxon>Grylloidea</taxon>
        <taxon>Gryllidae</taxon>
        <taxon>Gryllinae</taxon>
        <taxon>Gryllus</taxon>
    </lineage>
</organism>